<feature type="transmembrane region" description="Helical" evidence="5">
    <location>
        <begin position="81"/>
        <end position="103"/>
    </location>
</feature>
<dbReference type="AlphaFoldDB" id="A0A2A3YMM6"/>
<keyword evidence="7" id="KW-1185">Reference proteome</keyword>
<reference evidence="6 7" key="1">
    <citation type="journal article" date="2017" name="Elife">
        <title>Extensive horizontal gene transfer in cheese-associated bacteria.</title>
        <authorList>
            <person name="Bonham K.S."/>
            <person name="Wolfe B.E."/>
            <person name="Dutton R.J."/>
        </authorList>
    </citation>
    <scope>NUCLEOTIDE SEQUENCE [LARGE SCALE GENOMIC DNA]</scope>
    <source>
        <strain evidence="6 7">341_9</strain>
    </source>
</reference>
<evidence type="ECO:0000256" key="4">
    <source>
        <dbReference type="ARBA" id="ARBA00023136"/>
    </source>
</evidence>
<feature type="transmembrane region" description="Helical" evidence="5">
    <location>
        <begin position="144"/>
        <end position="162"/>
    </location>
</feature>
<proteinExistence type="predicted"/>
<feature type="transmembrane region" description="Helical" evidence="5">
    <location>
        <begin position="228"/>
        <end position="255"/>
    </location>
</feature>
<dbReference type="InterPro" id="IPR038770">
    <property type="entry name" value="Na+/solute_symporter_sf"/>
</dbReference>
<comment type="caution">
    <text evidence="6">The sequence shown here is derived from an EMBL/GenBank/DDBJ whole genome shotgun (WGS) entry which is preliminary data.</text>
</comment>
<protein>
    <submittedName>
        <fullName evidence="6">Bile acid:sodium symporter</fullName>
    </submittedName>
</protein>
<feature type="transmembrane region" description="Helical" evidence="5">
    <location>
        <begin position="109"/>
        <end position="132"/>
    </location>
</feature>
<dbReference type="GO" id="GO:0016020">
    <property type="term" value="C:membrane"/>
    <property type="evidence" value="ECO:0007669"/>
    <property type="project" value="UniProtKB-SubCell"/>
</dbReference>
<feature type="transmembrane region" description="Helical" evidence="5">
    <location>
        <begin position="202"/>
        <end position="222"/>
    </location>
</feature>
<dbReference type="EMBL" id="NRGR01000005">
    <property type="protein sequence ID" value="PCC40533.1"/>
    <property type="molecule type" value="Genomic_DNA"/>
</dbReference>
<gene>
    <name evidence="6" type="ORF">CIK66_01750</name>
</gene>
<keyword evidence="3 5" id="KW-1133">Transmembrane helix</keyword>
<evidence type="ECO:0000256" key="2">
    <source>
        <dbReference type="ARBA" id="ARBA00022692"/>
    </source>
</evidence>
<sequence length="336" mass="34679">MTHSSAPAKPALTSEDRSARIAVTVFPALILLAAAFGFFVPDVGQMLAPHTSLYLGVIMFAMGLTLTLPDFGLVARRPLPVLIGVVAQYVIMPLVGLGVSLLLQLPPELAVGVILVGCAPGGTSSNVITYLAKADTALSVTMTSISTLLAPLLTPLLTLWLAGSYLPVDAGSMAMSIVKMVLIPVIGGLVVRLVLGKLVDTVLPALPWVSVAGISLVVIAVVSGSTEAIVSAGAIVLLAVVLHNALGYLIGYWAARLLRQGERAARTTSIEVGMQNSGLAATLAASAFSPAAALPAAIFSIWHNLSGAMLAMYYRRSADLHPAAHPQKGRPQVDAA</sequence>
<keyword evidence="2 5" id="KW-0812">Transmembrane</keyword>
<dbReference type="Pfam" id="PF01758">
    <property type="entry name" value="SBF"/>
    <property type="match status" value="1"/>
</dbReference>
<organism evidence="6 7">
    <name type="scientific">Brachybacterium alimentarium</name>
    <dbReference type="NCBI Taxonomy" id="47845"/>
    <lineage>
        <taxon>Bacteria</taxon>
        <taxon>Bacillati</taxon>
        <taxon>Actinomycetota</taxon>
        <taxon>Actinomycetes</taxon>
        <taxon>Micrococcales</taxon>
        <taxon>Dermabacteraceae</taxon>
        <taxon>Brachybacterium</taxon>
    </lineage>
</organism>
<dbReference type="OrthoDB" id="9806785at2"/>
<dbReference type="PANTHER" id="PTHR10361">
    <property type="entry name" value="SODIUM-BILE ACID COTRANSPORTER"/>
    <property type="match status" value="1"/>
</dbReference>
<keyword evidence="4 5" id="KW-0472">Membrane</keyword>
<evidence type="ECO:0000256" key="1">
    <source>
        <dbReference type="ARBA" id="ARBA00004141"/>
    </source>
</evidence>
<dbReference type="InterPro" id="IPR002657">
    <property type="entry name" value="BilAc:Na_symport/Acr3"/>
</dbReference>
<dbReference type="PANTHER" id="PTHR10361:SF28">
    <property type="entry name" value="P3 PROTEIN-RELATED"/>
    <property type="match status" value="1"/>
</dbReference>
<evidence type="ECO:0000313" key="7">
    <source>
        <dbReference type="Proteomes" id="UP000218598"/>
    </source>
</evidence>
<dbReference type="InterPro" id="IPR004710">
    <property type="entry name" value="Bilac:Na_transpt"/>
</dbReference>
<dbReference type="Proteomes" id="UP000218598">
    <property type="component" value="Unassembled WGS sequence"/>
</dbReference>
<dbReference type="Gene3D" id="1.20.1530.20">
    <property type="match status" value="1"/>
</dbReference>
<name>A0A2A3YMM6_9MICO</name>
<accession>A0A2A3YMM6</accession>
<evidence type="ECO:0000313" key="6">
    <source>
        <dbReference type="EMBL" id="PCC40533.1"/>
    </source>
</evidence>
<evidence type="ECO:0000256" key="3">
    <source>
        <dbReference type="ARBA" id="ARBA00022989"/>
    </source>
</evidence>
<feature type="transmembrane region" description="Helical" evidence="5">
    <location>
        <begin position="52"/>
        <end position="74"/>
    </location>
</feature>
<evidence type="ECO:0000256" key="5">
    <source>
        <dbReference type="SAM" id="Phobius"/>
    </source>
</evidence>
<feature type="transmembrane region" description="Helical" evidence="5">
    <location>
        <begin position="21"/>
        <end position="40"/>
    </location>
</feature>
<feature type="transmembrane region" description="Helical" evidence="5">
    <location>
        <begin position="174"/>
        <end position="195"/>
    </location>
</feature>
<feature type="transmembrane region" description="Helical" evidence="5">
    <location>
        <begin position="276"/>
        <end position="302"/>
    </location>
</feature>
<comment type="subcellular location">
    <subcellularLocation>
        <location evidence="1">Membrane</location>
        <topology evidence="1">Multi-pass membrane protein</topology>
    </subcellularLocation>
</comment>
<dbReference type="RefSeq" id="WP_096196336.1">
    <property type="nucleotide sequence ID" value="NZ_JBQQIH010000021.1"/>
</dbReference>